<comment type="cofactor">
    <cofactor evidence="1">
        <name>Zn(2+)</name>
        <dbReference type="ChEBI" id="CHEBI:29105"/>
    </cofactor>
</comment>
<feature type="domain" description="Succinylglutamate desuccinylase/Aspartoacylase catalytic" evidence="5">
    <location>
        <begin position="255"/>
        <end position="384"/>
    </location>
</feature>
<dbReference type="Pfam" id="PF24827">
    <property type="entry name" value="AstE_AspA_cat"/>
    <property type="match status" value="1"/>
</dbReference>
<keyword evidence="6" id="KW-0614">Plasmid</keyword>
<dbReference type="InterPro" id="IPR053138">
    <property type="entry name" value="N-alpha-Ac-DABA_deacetylase"/>
</dbReference>
<dbReference type="Proteomes" id="UP000663064">
    <property type="component" value="Plasmid pHGLR2"/>
</dbReference>
<dbReference type="SUPFAM" id="SSF53187">
    <property type="entry name" value="Zn-dependent exopeptidases"/>
    <property type="match status" value="1"/>
</dbReference>
<gene>
    <name evidence="6" type="ORF">HfgLR_23590</name>
</gene>
<dbReference type="Gene3D" id="3.40.630.10">
    <property type="entry name" value="Zn peptidases"/>
    <property type="match status" value="1"/>
</dbReference>
<geneLocation type="plasmid" evidence="6 7">
    <name>pHGLR2</name>
</geneLocation>
<protein>
    <submittedName>
        <fullName evidence="6">Thioredoxin domain protein / succinylglutamate desuccinylase/aspartoacylase domain protein</fullName>
    </submittedName>
</protein>
<reference evidence="6" key="1">
    <citation type="journal article" date="2021" name="Front. Microbiol.">
        <title>Cellular and Genomic Properties of Haloferax gibbonsii LR2-5, the Host of Euryarchaeal Virus HFTV1.</title>
        <authorList>
            <person name="Tittes C."/>
            <person name="Schwarzer S."/>
            <person name="Pfeiffer F."/>
            <person name="Dyall-Smith M."/>
            <person name="Rodriguez-Franco M."/>
            <person name="Oksanen H.M."/>
            <person name="Quax T.E.F."/>
        </authorList>
    </citation>
    <scope>NUCLEOTIDE SEQUENCE</scope>
    <source>
        <strain evidence="6">LR2-5</strain>
    </source>
</reference>
<dbReference type="PANTHER" id="PTHR37326">
    <property type="entry name" value="BLL3975 PROTEIN"/>
    <property type="match status" value="1"/>
</dbReference>
<dbReference type="InterPro" id="IPR006311">
    <property type="entry name" value="TAT_signal"/>
</dbReference>
<evidence type="ECO:0000256" key="4">
    <source>
        <dbReference type="ARBA" id="ARBA00022833"/>
    </source>
</evidence>
<dbReference type="Gene3D" id="3.40.30.10">
    <property type="entry name" value="Glutaredoxin"/>
    <property type="match status" value="1"/>
</dbReference>
<dbReference type="SUPFAM" id="SSF52833">
    <property type="entry name" value="Thioredoxin-like"/>
    <property type="match status" value="1"/>
</dbReference>
<accession>A0A871BMJ7</accession>
<evidence type="ECO:0000259" key="5">
    <source>
        <dbReference type="Pfam" id="PF24827"/>
    </source>
</evidence>
<dbReference type="AlphaFoldDB" id="A0A871BMJ7"/>
<organism evidence="6 7">
    <name type="scientific">Haloferax gibbonsii</name>
    <dbReference type="NCBI Taxonomy" id="35746"/>
    <lineage>
        <taxon>Archaea</taxon>
        <taxon>Methanobacteriati</taxon>
        <taxon>Methanobacteriota</taxon>
        <taxon>Stenosarchaea group</taxon>
        <taxon>Halobacteria</taxon>
        <taxon>Halobacteriales</taxon>
        <taxon>Haloferacaceae</taxon>
        <taxon>Haloferax</taxon>
    </lineage>
</organism>
<dbReference type="InterPro" id="IPR036249">
    <property type="entry name" value="Thioredoxin-like_sf"/>
</dbReference>
<sequence>MNAEFTRRTFLTAAGGLALLGTVGTRNAAAGFSPGVVGTAPYLSDRLYPTMGTDDSNPTLVVYVNFLSGSSQYFVQHNLEDVVREYVLTGDLNLEVRLLSYRPDAIDTYLVGDDEGEARAARAAHGVWDVEPENFWQFFEFMFWNFTTKTYTHARLESYMDLAGVRNITKIANRAYEDRYDSLVRSATDEAGRYGISGVPRVRLLRDHKDGNYGDILGWVRTRLDRVNAGSVRTHSLLPGTNYETPVHVIDSGKPGPTAFVVGGIHGEEPQGYRAADQLRHLRPTGGKLVVVPYANAPAISIGARYTEDGDLNRQFPTGAEPTSRLARALWDQLVSHDPDVVVDLHSSSGIYKHDGKVGQAVFPTRATPMNAASACDYVNEQYIDPSEYPSYYDFDCGNSLDGSRPLFIHKVYGDLHLPGYIVETTRKGTTLEDAVTWEVAVARDLLWQHGVYHG</sequence>
<keyword evidence="2" id="KW-0479">Metal-binding</keyword>
<dbReference type="PROSITE" id="PS51318">
    <property type="entry name" value="TAT"/>
    <property type="match status" value="1"/>
</dbReference>
<keyword evidence="4" id="KW-0862">Zinc</keyword>
<evidence type="ECO:0000256" key="1">
    <source>
        <dbReference type="ARBA" id="ARBA00001947"/>
    </source>
</evidence>
<dbReference type="InterPro" id="IPR055438">
    <property type="entry name" value="AstE_AspA_cat"/>
</dbReference>
<evidence type="ECO:0000256" key="3">
    <source>
        <dbReference type="ARBA" id="ARBA00022801"/>
    </source>
</evidence>
<evidence type="ECO:0000313" key="6">
    <source>
        <dbReference type="EMBL" id="QOS13903.1"/>
    </source>
</evidence>
<proteinExistence type="predicted"/>
<dbReference type="RefSeq" id="WP_193494140.1">
    <property type="nucleotide sequence ID" value="NZ_CP063207.1"/>
</dbReference>
<dbReference type="GO" id="GO:0046872">
    <property type="term" value="F:metal ion binding"/>
    <property type="evidence" value="ECO:0007669"/>
    <property type="project" value="UniProtKB-KW"/>
</dbReference>
<dbReference type="GO" id="GO:0016788">
    <property type="term" value="F:hydrolase activity, acting on ester bonds"/>
    <property type="evidence" value="ECO:0007669"/>
    <property type="project" value="InterPro"/>
</dbReference>
<keyword evidence="3" id="KW-0378">Hydrolase</keyword>
<evidence type="ECO:0000313" key="7">
    <source>
        <dbReference type="Proteomes" id="UP000663064"/>
    </source>
</evidence>
<dbReference type="EMBL" id="CP063207">
    <property type="protein sequence ID" value="QOS13903.1"/>
    <property type="molecule type" value="Genomic_DNA"/>
</dbReference>
<name>A0A871BMJ7_HALGI</name>
<dbReference type="GeneID" id="59461423"/>
<dbReference type="PANTHER" id="PTHR37326:SF1">
    <property type="entry name" value="BLL3975 PROTEIN"/>
    <property type="match status" value="1"/>
</dbReference>
<evidence type="ECO:0000256" key="2">
    <source>
        <dbReference type="ARBA" id="ARBA00022723"/>
    </source>
</evidence>